<dbReference type="STRING" id="1121316.SAMN02745207_00901"/>
<dbReference type="InterPro" id="IPR037004">
    <property type="entry name" value="Exonuc_VII_ssu_sf"/>
</dbReference>
<keyword evidence="3 6" id="KW-0540">Nuclease</keyword>
<dbReference type="RefSeq" id="WP_073337231.1">
    <property type="nucleotide sequence ID" value="NZ_FQXM01000004.1"/>
</dbReference>
<dbReference type="NCBIfam" id="NF002140">
    <property type="entry name" value="PRK00977.1-4"/>
    <property type="match status" value="1"/>
</dbReference>
<proteinExistence type="inferred from homology"/>
<keyword evidence="5 6" id="KW-0269">Exonuclease</keyword>
<organism evidence="7 8">
    <name type="scientific">Clostridium grantii DSM 8605</name>
    <dbReference type="NCBI Taxonomy" id="1121316"/>
    <lineage>
        <taxon>Bacteria</taxon>
        <taxon>Bacillati</taxon>
        <taxon>Bacillota</taxon>
        <taxon>Clostridia</taxon>
        <taxon>Eubacteriales</taxon>
        <taxon>Clostridiaceae</taxon>
        <taxon>Clostridium</taxon>
    </lineage>
</organism>
<dbReference type="PANTHER" id="PTHR34137:SF1">
    <property type="entry name" value="EXODEOXYRIBONUCLEASE 7 SMALL SUBUNIT"/>
    <property type="match status" value="1"/>
</dbReference>
<evidence type="ECO:0000256" key="2">
    <source>
        <dbReference type="ARBA" id="ARBA00022490"/>
    </source>
</evidence>
<dbReference type="GO" id="GO:0006308">
    <property type="term" value="P:DNA catabolic process"/>
    <property type="evidence" value="ECO:0007669"/>
    <property type="project" value="UniProtKB-UniRule"/>
</dbReference>
<sequence>MPKKKENYEDLFKQLETIVQDMDEDNISLDSSMKNYEKGIELTNKLYKILSEAEGKIKIIDKNQEEKLFEDDEDERI</sequence>
<dbReference type="OrthoDB" id="1924430at2"/>
<keyword evidence="2 6" id="KW-0963">Cytoplasm</keyword>
<gene>
    <name evidence="6" type="primary">xseB</name>
    <name evidence="7" type="ORF">SAMN02745207_00901</name>
</gene>
<reference evidence="7 8" key="1">
    <citation type="submission" date="2016-11" db="EMBL/GenBank/DDBJ databases">
        <authorList>
            <person name="Jaros S."/>
            <person name="Januszkiewicz K."/>
            <person name="Wedrychowicz H."/>
        </authorList>
    </citation>
    <scope>NUCLEOTIDE SEQUENCE [LARGE SCALE GENOMIC DNA]</scope>
    <source>
        <strain evidence="7 8">DSM 8605</strain>
    </source>
</reference>
<dbReference type="Pfam" id="PF02609">
    <property type="entry name" value="Exonuc_VII_S"/>
    <property type="match status" value="1"/>
</dbReference>
<dbReference type="GO" id="GO:0005829">
    <property type="term" value="C:cytosol"/>
    <property type="evidence" value="ECO:0007669"/>
    <property type="project" value="TreeGrafter"/>
</dbReference>
<accession>A0A1M5SES5</accession>
<dbReference type="PIRSF" id="PIRSF006488">
    <property type="entry name" value="Exonuc_VII_S"/>
    <property type="match status" value="1"/>
</dbReference>
<dbReference type="Proteomes" id="UP000184447">
    <property type="component" value="Unassembled WGS sequence"/>
</dbReference>
<dbReference type="EMBL" id="FQXM01000004">
    <property type="protein sequence ID" value="SHH37054.1"/>
    <property type="molecule type" value="Genomic_DNA"/>
</dbReference>
<comment type="catalytic activity">
    <reaction evidence="6">
        <text>Exonucleolytic cleavage in either 5'- to 3'- or 3'- to 5'-direction to yield nucleoside 5'-phosphates.</text>
        <dbReference type="EC" id="3.1.11.6"/>
    </reaction>
</comment>
<name>A0A1M5SES5_9CLOT</name>
<evidence type="ECO:0000313" key="8">
    <source>
        <dbReference type="Proteomes" id="UP000184447"/>
    </source>
</evidence>
<evidence type="ECO:0000256" key="1">
    <source>
        <dbReference type="ARBA" id="ARBA00009998"/>
    </source>
</evidence>
<evidence type="ECO:0000256" key="6">
    <source>
        <dbReference type="HAMAP-Rule" id="MF_00337"/>
    </source>
</evidence>
<comment type="function">
    <text evidence="6">Bidirectionally degrades single-stranded DNA into large acid-insoluble oligonucleotides, which are then degraded further into small acid-soluble oligonucleotides.</text>
</comment>
<dbReference type="HAMAP" id="MF_00337">
    <property type="entry name" value="Exonuc_7_S"/>
    <property type="match status" value="1"/>
</dbReference>
<evidence type="ECO:0000256" key="5">
    <source>
        <dbReference type="ARBA" id="ARBA00022839"/>
    </source>
</evidence>
<dbReference type="InterPro" id="IPR003761">
    <property type="entry name" value="Exonuc_VII_S"/>
</dbReference>
<keyword evidence="8" id="KW-1185">Reference proteome</keyword>
<comment type="similarity">
    <text evidence="1 6">Belongs to the XseB family.</text>
</comment>
<dbReference type="NCBIfam" id="TIGR01280">
    <property type="entry name" value="xseB"/>
    <property type="match status" value="1"/>
</dbReference>
<dbReference type="GO" id="GO:0008855">
    <property type="term" value="F:exodeoxyribonuclease VII activity"/>
    <property type="evidence" value="ECO:0007669"/>
    <property type="project" value="UniProtKB-UniRule"/>
</dbReference>
<evidence type="ECO:0000256" key="3">
    <source>
        <dbReference type="ARBA" id="ARBA00022722"/>
    </source>
</evidence>
<dbReference type="GO" id="GO:0009318">
    <property type="term" value="C:exodeoxyribonuclease VII complex"/>
    <property type="evidence" value="ECO:0007669"/>
    <property type="project" value="UniProtKB-UniRule"/>
</dbReference>
<protein>
    <recommendedName>
        <fullName evidence="6">Exodeoxyribonuclease 7 small subunit</fullName>
        <ecNumber evidence="6">3.1.11.6</ecNumber>
    </recommendedName>
    <alternativeName>
        <fullName evidence="6">Exodeoxyribonuclease VII small subunit</fullName>
        <shortName evidence="6">Exonuclease VII small subunit</shortName>
    </alternativeName>
</protein>
<comment type="subunit">
    <text evidence="6">Heterooligomer composed of large and small subunits.</text>
</comment>
<comment type="subcellular location">
    <subcellularLocation>
        <location evidence="6">Cytoplasm</location>
    </subcellularLocation>
</comment>
<dbReference type="Gene3D" id="1.10.287.1040">
    <property type="entry name" value="Exonuclease VII, small subunit"/>
    <property type="match status" value="1"/>
</dbReference>
<dbReference type="SUPFAM" id="SSF116842">
    <property type="entry name" value="XseB-like"/>
    <property type="match status" value="1"/>
</dbReference>
<dbReference type="AlphaFoldDB" id="A0A1M5SES5"/>
<dbReference type="EC" id="3.1.11.6" evidence="6"/>
<keyword evidence="4 6" id="KW-0378">Hydrolase</keyword>
<dbReference type="PANTHER" id="PTHR34137">
    <property type="entry name" value="EXODEOXYRIBONUCLEASE 7 SMALL SUBUNIT"/>
    <property type="match status" value="1"/>
</dbReference>
<evidence type="ECO:0000313" key="7">
    <source>
        <dbReference type="EMBL" id="SHH37054.1"/>
    </source>
</evidence>
<evidence type="ECO:0000256" key="4">
    <source>
        <dbReference type="ARBA" id="ARBA00022801"/>
    </source>
</evidence>